<evidence type="ECO:0000256" key="1">
    <source>
        <dbReference type="SAM" id="MobiDB-lite"/>
    </source>
</evidence>
<proteinExistence type="predicted"/>
<reference evidence="2 3" key="1">
    <citation type="journal article" date="2019" name="Int. J. Syst. Evol. Microbiol.">
        <title>The Global Catalogue of Microorganisms (GCM) 10K type strain sequencing project: providing services to taxonomists for standard genome sequencing and annotation.</title>
        <authorList>
            <consortium name="The Broad Institute Genomics Platform"/>
            <consortium name="The Broad Institute Genome Sequencing Center for Infectious Disease"/>
            <person name="Wu L."/>
            <person name="Ma J."/>
        </authorList>
    </citation>
    <scope>NUCLEOTIDE SEQUENCE [LARGE SCALE GENOMIC DNA]</scope>
    <source>
        <strain evidence="2 3">JCM 4358</strain>
    </source>
</reference>
<name>A0ABN3INM5_9ACTN</name>
<comment type="caution">
    <text evidence="2">The sequence shown here is derived from an EMBL/GenBank/DDBJ whole genome shotgun (WGS) entry which is preliminary data.</text>
</comment>
<accession>A0ABN3INM5</accession>
<dbReference type="EMBL" id="BAAASE010000006">
    <property type="protein sequence ID" value="GAA2409529.1"/>
    <property type="molecule type" value="Genomic_DNA"/>
</dbReference>
<organism evidence="2 3">
    <name type="scientific">Streptomyces coeruleofuscus</name>
    <dbReference type="NCBI Taxonomy" id="66879"/>
    <lineage>
        <taxon>Bacteria</taxon>
        <taxon>Bacillati</taxon>
        <taxon>Actinomycetota</taxon>
        <taxon>Actinomycetes</taxon>
        <taxon>Kitasatosporales</taxon>
        <taxon>Streptomycetaceae</taxon>
        <taxon>Streptomyces</taxon>
    </lineage>
</organism>
<evidence type="ECO:0000313" key="3">
    <source>
        <dbReference type="Proteomes" id="UP001499986"/>
    </source>
</evidence>
<gene>
    <name evidence="2" type="ORF">GCM10010255_52190</name>
</gene>
<keyword evidence="3" id="KW-1185">Reference proteome</keyword>
<dbReference type="Proteomes" id="UP001499986">
    <property type="component" value="Unassembled WGS sequence"/>
</dbReference>
<evidence type="ECO:0000313" key="2">
    <source>
        <dbReference type="EMBL" id="GAA2409529.1"/>
    </source>
</evidence>
<sequence length="101" mass="11258">MTKPGEQQASTGSRSRTMWDVYCPEEDLAVLMLYDSQEDAAEHNAQFTPPHTPGAVVHTPSDEDPPHLTEAQREAFNQNEYFAELEKHSRSVREDGGSTPA</sequence>
<protein>
    <submittedName>
        <fullName evidence="2">Uncharacterized protein</fullName>
    </submittedName>
</protein>
<feature type="region of interest" description="Disordered" evidence="1">
    <location>
        <begin position="44"/>
        <end position="65"/>
    </location>
</feature>